<dbReference type="EMBL" id="JAFFZE010000006">
    <property type="protein sequence ID" value="MCT2582764.1"/>
    <property type="molecule type" value="Genomic_DNA"/>
</dbReference>
<dbReference type="RefSeq" id="WP_260190100.1">
    <property type="nucleotide sequence ID" value="NZ_JAFFZE010000006.1"/>
</dbReference>
<accession>A0ABT2J4G2</accession>
<dbReference type="InterPro" id="IPR055066">
    <property type="entry name" value="AASDHPPT_N"/>
</dbReference>
<dbReference type="Pfam" id="PF01648">
    <property type="entry name" value="ACPS"/>
    <property type="match status" value="1"/>
</dbReference>
<feature type="domain" description="4'-phosphopantetheinyl transferase" evidence="3">
    <location>
        <begin position="107"/>
        <end position="185"/>
    </location>
</feature>
<dbReference type="PANTHER" id="PTHR12215:SF10">
    <property type="entry name" value="L-AMINOADIPATE-SEMIALDEHYDE DEHYDROGENASE-PHOSPHOPANTETHEINYL TRANSFERASE"/>
    <property type="match status" value="1"/>
</dbReference>
<reference evidence="5 6" key="1">
    <citation type="submission" date="2021-02" db="EMBL/GenBank/DDBJ databases">
        <title>Actinophytocola xerophila sp. nov., isolated from soil of cotton cropping field.</title>
        <authorList>
            <person name="Huang R."/>
            <person name="Chen X."/>
            <person name="Ge X."/>
            <person name="Liu W."/>
        </authorList>
    </citation>
    <scope>NUCLEOTIDE SEQUENCE [LARGE SCALE GENOMIC DNA]</scope>
    <source>
        <strain evidence="5 6">S1-96</strain>
    </source>
</reference>
<evidence type="ECO:0000256" key="2">
    <source>
        <dbReference type="ARBA" id="ARBA00022679"/>
    </source>
</evidence>
<evidence type="ECO:0000313" key="5">
    <source>
        <dbReference type="EMBL" id="MCT2582764.1"/>
    </source>
</evidence>
<keyword evidence="6" id="KW-1185">Reference proteome</keyword>
<evidence type="ECO:0000256" key="1">
    <source>
        <dbReference type="ARBA" id="ARBA00010990"/>
    </source>
</evidence>
<dbReference type="PANTHER" id="PTHR12215">
    <property type="entry name" value="PHOSPHOPANTETHEINE TRANSFERASE"/>
    <property type="match status" value="1"/>
</dbReference>
<name>A0ABT2J4G2_9PSEU</name>
<dbReference type="GO" id="GO:0016740">
    <property type="term" value="F:transferase activity"/>
    <property type="evidence" value="ECO:0007669"/>
    <property type="project" value="UniProtKB-KW"/>
</dbReference>
<evidence type="ECO:0000259" key="3">
    <source>
        <dbReference type="Pfam" id="PF01648"/>
    </source>
</evidence>
<dbReference type="Gene3D" id="3.90.470.20">
    <property type="entry name" value="4'-phosphopantetheinyl transferase domain"/>
    <property type="match status" value="2"/>
</dbReference>
<protein>
    <submittedName>
        <fullName evidence="5">4'-phosphopantetheinyl transferase superfamily protein</fullName>
    </submittedName>
</protein>
<organism evidence="5 6">
    <name type="scientific">Actinophytocola gossypii</name>
    <dbReference type="NCBI Taxonomy" id="2812003"/>
    <lineage>
        <taxon>Bacteria</taxon>
        <taxon>Bacillati</taxon>
        <taxon>Actinomycetota</taxon>
        <taxon>Actinomycetes</taxon>
        <taxon>Pseudonocardiales</taxon>
        <taxon>Pseudonocardiaceae</taxon>
    </lineage>
</organism>
<dbReference type="SUPFAM" id="SSF56214">
    <property type="entry name" value="4'-phosphopantetheinyl transferase"/>
    <property type="match status" value="2"/>
</dbReference>
<dbReference type="InterPro" id="IPR008278">
    <property type="entry name" value="4-PPantetheinyl_Trfase_dom"/>
</dbReference>
<dbReference type="Proteomes" id="UP001156441">
    <property type="component" value="Unassembled WGS sequence"/>
</dbReference>
<proteinExistence type="inferred from homology"/>
<sequence length="235" mass="25571">MRCDVWWARPAPATPRLLALLDDAERERYGNYRREIDQLRFLTGRTLLRAVAARHLGVEPEAVILDASCYDCGKPHGKPRVVAERAPEVSISHSGDRVALAMVDGVPVGVDVEEIRDAEVDELARITFTAEERAAFGRVPEAGLRAAFFTYWARKEAVVKATGKGMSVPMSTFTLSAHDAPPAVLASETPEVDPATTRMADLDPGPDYRASLAVFGTETPQVTERSADQLVADLG</sequence>
<gene>
    <name evidence="5" type="ORF">JT362_06485</name>
</gene>
<keyword evidence="2 5" id="KW-0808">Transferase</keyword>
<dbReference type="Pfam" id="PF22624">
    <property type="entry name" value="AASDHPPT_N"/>
    <property type="match status" value="1"/>
</dbReference>
<evidence type="ECO:0000259" key="4">
    <source>
        <dbReference type="Pfam" id="PF22624"/>
    </source>
</evidence>
<comment type="similarity">
    <text evidence="1">Belongs to the P-Pant transferase superfamily. Gsp/Sfp/HetI/AcpT family.</text>
</comment>
<comment type="caution">
    <text evidence="5">The sequence shown here is derived from an EMBL/GenBank/DDBJ whole genome shotgun (WGS) entry which is preliminary data.</text>
</comment>
<evidence type="ECO:0000313" key="6">
    <source>
        <dbReference type="Proteomes" id="UP001156441"/>
    </source>
</evidence>
<dbReference type="InterPro" id="IPR037143">
    <property type="entry name" value="4-PPantetheinyl_Trfase_dom_sf"/>
</dbReference>
<dbReference type="InterPro" id="IPR050559">
    <property type="entry name" value="P-Pant_transferase_sf"/>
</dbReference>
<feature type="domain" description="4'-phosphopantetheinyl transferase N-terminal" evidence="4">
    <location>
        <begin position="16"/>
        <end position="101"/>
    </location>
</feature>